<gene>
    <name evidence="12" type="primary">flhB</name>
    <name evidence="13" type="ORF">J2Z81_000144</name>
</gene>
<keyword evidence="5 12" id="KW-1003">Cell membrane</keyword>
<keyword evidence="9 12" id="KW-1133">Transmembrane helix</keyword>
<dbReference type="PANTHER" id="PTHR30531:SF12">
    <property type="entry name" value="FLAGELLAR BIOSYNTHETIC PROTEIN FLHB"/>
    <property type="match status" value="1"/>
</dbReference>
<evidence type="ECO:0000256" key="10">
    <source>
        <dbReference type="ARBA" id="ARBA00023136"/>
    </source>
</evidence>
<evidence type="ECO:0000256" key="11">
    <source>
        <dbReference type="ARBA" id="ARBA00023225"/>
    </source>
</evidence>
<keyword evidence="13" id="KW-0966">Cell projection</keyword>
<dbReference type="RefSeq" id="WP_226370511.1">
    <property type="nucleotide sequence ID" value="NZ_JAGIKX010000001.1"/>
</dbReference>
<evidence type="ECO:0000256" key="6">
    <source>
        <dbReference type="ARBA" id="ARBA00022692"/>
    </source>
</evidence>
<comment type="function">
    <text evidence="12">Required for formation of the rod structure in the basal body of the flagellar apparatus. Together with FliI and FliH, may constitute the export apparatus of flagellin.</text>
</comment>
<dbReference type="Gene3D" id="3.40.1690.10">
    <property type="entry name" value="secretion proteins EscU"/>
    <property type="match status" value="1"/>
</dbReference>
<dbReference type="PANTHER" id="PTHR30531">
    <property type="entry name" value="FLAGELLAR BIOSYNTHETIC PROTEIN FLHB"/>
    <property type="match status" value="1"/>
</dbReference>
<keyword evidence="13" id="KW-0969">Cilium</keyword>
<keyword evidence="11 12" id="KW-1006">Bacterial flagellum protein export</keyword>
<dbReference type="NCBIfam" id="TIGR00328">
    <property type="entry name" value="flhB"/>
    <property type="match status" value="1"/>
</dbReference>
<dbReference type="InterPro" id="IPR006136">
    <property type="entry name" value="FlhB"/>
</dbReference>
<keyword evidence="4 12" id="KW-0813">Transport</keyword>
<accession>A0ABS4S3Y2</accession>
<organism evidence="13 14">
    <name type="scientific">Virgibacillus alimentarius</name>
    <dbReference type="NCBI Taxonomy" id="698769"/>
    <lineage>
        <taxon>Bacteria</taxon>
        <taxon>Bacillati</taxon>
        <taxon>Bacillota</taxon>
        <taxon>Bacilli</taxon>
        <taxon>Bacillales</taxon>
        <taxon>Bacillaceae</taxon>
        <taxon>Virgibacillus</taxon>
    </lineage>
</organism>
<feature type="transmembrane region" description="Helical" evidence="12">
    <location>
        <begin position="143"/>
        <end position="170"/>
    </location>
</feature>
<dbReference type="EMBL" id="JAGIKX010000001">
    <property type="protein sequence ID" value="MBP2256212.1"/>
    <property type="molecule type" value="Genomic_DNA"/>
</dbReference>
<sequence>MQLKLDLQFFAGEKTEKATPKKRQDERKKGKVAKSQDINTAIILLFSFTTLIFFGNFMKSKMIRLYEHSFTEYIHWEITENAVHQLFIEVTLVAAQMIIPIMVVVAVAGVAANMIQIGFLFTAESVKVDLKRISPIQGAKKIFSLRAVVELLKSLLKIAFIGTITFMSIWFYKDDILMLSFKDIDNALTFFGNVTINMGIMATIALLFLAVFDYAYQRYDFEKNMKMSKQDIKDEHKNMEGDPLIKSKMKEKQRQIAMQRMMSEVPKADVVITNPTHYAIAIKYDEKKANAPYILAKGVDYTALKIKEIAKENDVVTVENKRLARSLYPVIDIGDVIPEHFYQAIAEVLAYVYRLADNEKGVT</sequence>
<keyword evidence="14" id="KW-1185">Reference proteome</keyword>
<evidence type="ECO:0000256" key="5">
    <source>
        <dbReference type="ARBA" id="ARBA00022475"/>
    </source>
</evidence>
<keyword evidence="7 12" id="KW-1005">Bacterial flagellum biogenesis</keyword>
<evidence type="ECO:0000256" key="1">
    <source>
        <dbReference type="ARBA" id="ARBA00004651"/>
    </source>
</evidence>
<keyword evidence="13" id="KW-0282">Flagellum</keyword>
<feature type="transmembrane region" description="Helical" evidence="12">
    <location>
        <begin position="97"/>
        <end position="122"/>
    </location>
</feature>
<reference evidence="13 14" key="1">
    <citation type="submission" date="2021-03" db="EMBL/GenBank/DDBJ databases">
        <title>Genomic Encyclopedia of Type Strains, Phase IV (KMG-IV): sequencing the most valuable type-strain genomes for metagenomic binning, comparative biology and taxonomic classification.</title>
        <authorList>
            <person name="Goeker M."/>
        </authorList>
    </citation>
    <scope>NUCLEOTIDE SEQUENCE [LARGE SCALE GENOMIC DNA]</scope>
    <source>
        <strain evidence="13 14">DSM 25790</strain>
    </source>
</reference>
<name>A0ABS4S3Y2_9BACI</name>
<dbReference type="InterPro" id="IPR029025">
    <property type="entry name" value="T3SS_substrate_exporter_C"/>
</dbReference>
<evidence type="ECO:0000256" key="4">
    <source>
        <dbReference type="ARBA" id="ARBA00022448"/>
    </source>
</evidence>
<dbReference type="PRINTS" id="PR00950">
    <property type="entry name" value="TYPE3IMSPROT"/>
</dbReference>
<dbReference type="SUPFAM" id="SSF160544">
    <property type="entry name" value="EscU C-terminal domain-like"/>
    <property type="match status" value="1"/>
</dbReference>
<dbReference type="InterPro" id="IPR006135">
    <property type="entry name" value="T3SS_substrate_exporter"/>
</dbReference>
<evidence type="ECO:0000256" key="2">
    <source>
        <dbReference type="ARBA" id="ARBA00010690"/>
    </source>
</evidence>
<evidence type="ECO:0000256" key="9">
    <source>
        <dbReference type="ARBA" id="ARBA00022989"/>
    </source>
</evidence>
<evidence type="ECO:0000256" key="12">
    <source>
        <dbReference type="RuleBase" id="RU364091"/>
    </source>
</evidence>
<feature type="transmembrane region" description="Helical" evidence="12">
    <location>
        <begin position="38"/>
        <end position="58"/>
    </location>
</feature>
<evidence type="ECO:0000256" key="7">
    <source>
        <dbReference type="ARBA" id="ARBA00022795"/>
    </source>
</evidence>
<comment type="caution">
    <text evidence="13">The sequence shown here is derived from an EMBL/GenBank/DDBJ whole genome shotgun (WGS) entry which is preliminary data.</text>
</comment>
<dbReference type="Gene3D" id="6.10.250.2080">
    <property type="match status" value="1"/>
</dbReference>
<keyword evidence="8 12" id="KW-0653">Protein transport</keyword>
<keyword evidence="6 12" id="KW-0812">Transmembrane</keyword>
<evidence type="ECO:0000313" key="13">
    <source>
        <dbReference type="EMBL" id="MBP2256212.1"/>
    </source>
</evidence>
<keyword evidence="10 12" id="KW-0472">Membrane</keyword>
<dbReference type="Pfam" id="PF01312">
    <property type="entry name" value="Bac_export_2"/>
    <property type="match status" value="1"/>
</dbReference>
<feature type="transmembrane region" description="Helical" evidence="12">
    <location>
        <begin position="190"/>
        <end position="216"/>
    </location>
</feature>
<comment type="similarity">
    <text evidence="2 12">Belongs to the type III secretion exporter family.</text>
</comment>
<evidence type="ECO:0000256" key="3">
    <source>
        <dbReference type="ARBA" id="ARBA00021622"/>
    </source>
</evidence>
<protein>
    <recommendedName>
        <fullName evidence="3 12">Flagellar biosynthetic protein FlhB</fullName>
    </recommendedName>
</protein>
<evidence type="ECO:0000256" key="8">
    <source>
        <dbReference type="ARBA" id="ARBA00022927"/>
    </source>
</evidence>
<proteinExistence type="inferred from homology"/>
<comment type="subcellular location">
    <subcellularLocation>
        <location evidence="1">Cell membrane</location>
        <topology evidence="1">Multi-pass membrane protein</topology>
    </subcellularLocation>
</comment>
<dbReference type="Proteomes" id="UP001519294">
    <property type="component" value="Unassembled WGS sequence"/>
</dbReference>
<evidence type="ECO:0000313" key="14">
    <source>
        <dbReference type="Proteomes" id="UP001519294"/>
    </source>
</evidence>